<dbReference type="GO" id="GO:0017119">
    <property type="term" value="C:Golgi transport complex"/>
    <property type="evidence" value="ECO:0007669"/>
    <property type="project" value="InterPro"/>
</dbReference>
<accession>A0A820KU90</accession>
<dbReference type="InterPro" id="IPR048369">
    <property type="entry name" value="COG6_C"/>
</dbReference>
<organism evidence="2 3">
    <name type="scientific">Rotaria sordida</name>
    <dbReference type="NCBI Taxonomy" id="392033"/>
    <lineage>
        <taxon>Eukaryota</taxon>
        <taxon>Metazoa</taxon>
        <taxon>Spiralia</taxon>
        <taxon>Gnathifera</taxon>
        <taxon>Rotifera</taxon>
        <taxon>Eurotatoria</taxon>
        <taxon>Bdelloidea</taxon>
        <taxon>Philodinida</taxon>
        <taxon>Philodinidae</taxon>
        <taxon>Rotaria</taxon>
    </lineage>
</organism>
<feature type="domain" description="Conserved Oligomeric Golgi complex subunit 6 C-terminal" evidence="1">
    <location>
        <begin position="2"/>
        <end position="58"/>
    </location>
</feature>
<proteinExistence type="predicted"/>
<evidence type="ECO:0000313" key="3">
    <source>
        <dbReference type="Proteomes" id="UP000663823"/>
    </source>
</evidence>
<dbReference type="AlphaFoldDB" id="A0A820KU90"/>
<gene>
    <name evidence="2" type="ORF">OTI717_LOCUS43435</name>
</gene>
<dbReference type="Pfam" id="PF20653">
    <property type="entry name" value="COG6_C"/>
    <property type="match status" value="1"/>
</dbReference>
<evidence type="ECO:0000259" key="1">
    <source>
        <dbReference type="Pfam" id="PF20653"/>
    </source>
</evidence>
<name>A0A820KU90_9BILA</name>
<dbReference type="PANTHER" id="PTHR21506:SF0">
    <property type="entry name" value="CONSERVED OLIGOMERIC GOLGI COMPLEX SUBUNIT 6"/>
    <property type="match status" value="1"/>
</dbReference>
<dbReference type="GO" id="GO:0006891">
    <property type="term" value="P:intra-Golgi vesicle-mediated transport"/>
    <property type="evidence" value="ECO:0007669"/>
    <property type="project" value="InterPro"/>
</dbReference>
<dbReference type="EMBL" id="CAJOAX010062485">
    <property type="protein sequence ID" value="CAF4347451.1"/>
    <property type="molecule type" value="Genomic_DNA"/>
</dbReference>
<evidence type="ECO:0000313" key="2">
    <source>
        <dbReference type="EMBL" id="CAF4347451.1"/>
    </source>
</evidence>
<reference evidence="2" key="1">
    <citation type="submission" date="2021-02" db="EMBL/GenBank/DDBJ databases">
        <authorList>
            <person name="Nowell W R."/>
        </authorList>
    </citation>
    <scope>NUCLEOTIDE SEQUENCE</scope>
</reference>
<comment type="caution">
    <text evidence="2">The sequence shown here is derived from an EMBL/GenBank/DDBJ whole genome shotgun (WGS) entry which is preliminary data.</text>
</comment>
<feature type="non-terminal residue" evidence="2">
    <location>
        <position position="58"/>
    </location>
</feature>
<dbReference type="InterPro" id="IPR010490">
    <property type="entry name" value="COG6"/>
</dbReference>
<dbReference type="Proteomes" id="UP000663823">
    <property type="component" value="Unassembled WGS sequence"/>
</dbReference>
<sequence>KGECRLLTTESPEISTLIGEALDGLKERQVLFKYILDEYGTARRNALVRGFSDALTRG</sequence>
<protein>
    <recommendedName>
        <fullName evidence="1">Conserved Oligomeric Golgi complex subunit 6 C-terminal domain-containing protein</fullName>
    </recommendedName>
</protein>
<feature type="non-terminal residue" evidence="2">
    <location>
        <position position="1"/>
    </location>
</feature>
<dbReference type="PANTHER" id="PTHR21506">
    <property type="entry name" value="COMPONENT OF OLIGOMERIC GOLGI COMPLEX 6"/>
    <property type="match status" value="1"/>
</dbReference>